<comment type="caution">
    <text evidence="1">The sequence shown here is derived from an EMBL/GenBank/DDBJ whole genome shotgun (WGS) entry which is preliminary data.</text>
</comment>
<reference evidence="1 2" key="1">
    <citation type="submission" date="2023-02" db="EMBL/GenBank/DDBJ databases">
        <title>LHISI_Scaffold_Assembly.</title>
        <authorList>
            <person name="Stuart O.P."/>
            <person name="Cleave R."/>
            <person name="Magrath M.J.L."/>
            <person name="Mikheyev A.S."/>
        </authorList>
    </citation>
    <scope>NUCLEOTIDE SEQUENCE [LARGE SCALE GENOMIC DNA]</scope>
    <source>
        <strain evidence="1">Daus_M_001</strain>
        <tissue evidence="1">Leg muscle</tissue>
    </source>
</reference>
<evidence type="ECO:0008006" key="3">
    <source>
        <dbReference type="Google" id="ProtNLM"/>
    </source>
</evidence>
<name>A0ABQ9IA74_9NEOP</name>
<protein>
    <recommendedName>
        <fullName evidence="3">HTH psq-type domain-containing protein</fullName>
    </recommendedName>
</protein>
<gene>
    <name evidence="1" type="ORF">PR048_006169</name>
</gene>
<dbReference type="EMBL" id="JARBHB010000002">
    <property type="protein sequence ID" value="KAJ8893569.1"/>
    <property type="molecule type" value="Genomic_DNA"/>
</dbReference>
<evidence type="ECO:0000313" key="2">
    <source>
        <dbReference type="Proteomes" id="UP001159363"/>
    </source>
</evidence>
<keyword evidence="2" id="KW-1185">Reference proteome</keyword>
<evidence type="ECO:0000313" key="1">
    <source>
        <dbReference type="EMBL" id="KAJ8893569.1"/>
    </source>
</evidence>
<organism evidence="1 2">
    <name type="scientific">Dryococelus australis</name>
    <dbReference type="NCBI Taxonomy" id="614101"/>
    <lineage>
        <taxon>Eukaryota</taxon>
        <taxon>Metazoa</taxon>
        <taxon>Ecdysozoa</taxon>
        <taxon>Arthropoda</taxon>
        <taxon>Hexapoda</taxon>
        <taxon>Insecta</taxon>
        <taxon>Pterygota</taxon>
        <taxon>Neoptera</taxon>
        <taxon>Polyneoptera</taxon>
        <taxon>Phasmatodea</taxon>
        <taxon>Verophasmatodea</taxon>
        <taxon>Anareolatae</taxon>
        <taxon>Phasmatidae</taxon>
        <taxon>Eurycanthinae</taxon>
        <taxon>Dryococelus</taxon>
    </lineage>
</organism>
<sequence>MTCKYTRKTNNGCRNEGGMEKDIQKAALGSLNSVASKHNIPYATLYRHVKSGSAEKKLVRFRTVFNKVQENQLVEYLQTMDTLFYGLTRDEFKKFAFDFAAKNGIPHPL</sequence>
<accession>A0ABQ9IA74</accession>
<proteinExistence type="predicted"/>
<dbReference type="Proteomes" id="UP001159363">
    <property type="component" value="Chromosome 2"/>
</dbReference>